<organism evidence="2 3">
    <name type="scientific">Streptomyces argyrophylli</name>
    <dbReference type="NCBI Taxonomy" id="2726118"/>
    <lineage>
        <taxon>Bacteria</taxon>
        <taxon>Bacillati</taxon>
        <taxon>Actinomycetota</taxon>
        <taxon>Actinomycetes</taxon>
        <taxon>Kitasatosporales</taxon>
        <taxon>Streptomycetaceae</taxon>
        <taxon>Streptomyces</taxon>
    </lineage>
</organism>
<protein>
    <recommendedName>
        <fullName evidence="1">TniQ domain-containing protein</fullName>
    </recommendedName>
</protein>
<dbReference type="KEGG" id="sarg:HKX69_33475"/>
<sequence>MPGLVLRLACRLERSPARIAELCGLSHRQNRLPAEYLLALPTSRAEEFARVTRLNIDEAHALTLSSLADSYPPLASVRLDGNRNATAARNSWAANLSSRYCPACLSGDESTVQRLYGGPWKLRWHLPVSFACTTHRCLLVHTCPRCRGLPNQPATTERQGLIMQRTVSGLHPAQCRHLAPPALGGQGPRASLCSARFDQGFRATAVTDSDLLTLLTLQHRIDQHLTLHLDASHSHPDPLDRYFFPDLIVAAHLIRLSWPDGTCFAPSGLLADLIDHHLVSAAVHRHRYAPGQRAGSTWAAPEDPAECAALLVAAHALLVGEDHGASGLVDRVQPLAAAAYGRSAANISATLRRMDVSPDLARALACRSDGFYRAGGRRQAKQQVPSRRCRFGIQHVPALLPETWLHEHFSDLLSLSEHPSDGKVRHLRRVASLKLAEMSAGGTWPECAKKLQIPWRTAQQSLRVVKNALTESNLWPAFDEAMESLARQLDASSDRVDYRSRRALLEPWRLSDTDWAQLCHGLSRFRRGINSPNEETATALIWAQVTQGDHLHSPVLSALRQSGQSTHRLVASISQLRTPANRKGAKLELLCRLEAYAVRLAAISDQQGTSAASTSSRLAGSEITG</sequence>
<dbReference type="InterPro" id="IPR009492">
    <property type="entry name" value="TniQ"/>
</dbReference>
<evidence type="ECO:0000313" key="2">
    <source>
        <dbReference type="EMBL" id="QJS13805.1"/>
    </source>
</evidence>
<dbReference type="AlphaFoldDB" id="A0A6M4PRT0"/>
<feature type="domain" description="TniQ" evidence="1">
    <location>
        <begin position="3"/>
        <end position="139"/>
    </location>
</feature>
<dbReference type="Proteomes" id="UP000502641">
    <property type="component" value="Chromosome"/>
</dbReference>
<evidence type="ECO:0000313" key="3">
    <source>
        <dbReference type="Proteomes" id="UP000502641"/>
    </source>
</evidence>
<dbReference type="Pfam" id="PF06527">
    <property type="entry name" value="TniQ"/>
    <property type="match status" value="1"/>
</dbReference>
<name>A0A6M4PRT0_9ACTN</name>
<accession>A0A6M4PRT0</accession>
<evidence type="ECO:0000259" key="1">
    <source>
        <dbReference type="Pfam" id="PF06527"/>
    </source>
</evidence>
<keyword evidence="3" id="KW-1185">Reference proteome</keyword>
<proteinExistence type="predicted"/>
<gene>
    <name evidence="2" type="ORF">HKX69_33475</name>
</gene>
<dbReference type="EMBL" id="CP053189">
    <property type="protein sequence ID" value="QJS13805.1"/>
    <property type="molecule type" value="Genomic_DNA"/>
</dbReference>
<reference evidence="2 3" key="1">
    <citation type="submission" date="2020-05" db="EMBL/GenBank/DDBJ databases">
        <authorList>
            <person name="Li K."/>
        </authorList>
    </citation>
    <scope>NUCLEOTIDE SEQUENCE [LARGE SCALE GENOMIC DNA]</scope>
    <source>
        <strain evidence="3">jing01</strain>
    </source>
</reference>